<accession>A0ABD2P5W9</accession>
<evidence type="ECO:0000313" key="1">
    <source>
        <dbReference type="EMBL" id="KAL3286330.1"/>
    </source>
</evidence>
<dbReference type="EMBL" id="JABFTP020000185">
    <property type="protein sequence ID" value="KAL3286330.1"/>
    <property type="molecule type" value="Genomic_DNA"/>
</dbReference>
<dbReference type="Proteomes" id="UP001516400">
    <property type="component" value="Unassembled WGS sequence"/>
</dbReference>
<protein>
    <submittedName>
        <fullName evidence="1">Uncharacterized protein</fullName>
    </submittedName>
</protein>
<comment type="caution">
    <text evidence="1">The sequence shown here is derived from an EMBL/GenBank/DDBJ whole genome shotgun (WGS) entry which is preliminary data.</text>
</comment>
<reference evidence="1 2" key="1">
    <citation type="journal article" date="2021" name="BMC Biol.">
        <title>Horizontally acquired antibacterial genes associated with adaptive radiation of ladybird beetles.</title>
        <authorList>
            <person name="Li H.S."/>
            <person name="Tang X.F."/>
            <person name="Huang Y.H."/>
            <person name="Xu Z.Y."/>
            <person name="Chen M.L."/>
            <person name="Du X.Y."/>
            <person name="Qiu B.Y."/>
            <person name="Chen P.T."/>
            <person name="Zhang W."/>
            <person name="Slipinski A."/>
            <person name="Escalona H.E."/>
            <person name="Waterhouse R.M."/>
            <person name="Zwick A."/>
            <person name="Pang H."/>
        </authorList>
    </citation>
    <scope>NUCLEOTIDE SEQUENCE [LARGE SCALE GENOMIC DNA]</scope>
    <source>
        <strain evidence="1">SYSU2018</strain>
    </source>
</reference>
<keyword evidence="2" id="KW-1185">Reference proteome</keyword>
<evidence type="ECO:0000313" key="2">
    <source>
        <dbReference type="Proteomes" id="UP001516400"/>
    </source>
</evidence>
<proteinExistence type="predicted"/>
<organism evidence="1 2">
    <name type="scientific">Cryptolaemus montrouzieri</name>
    <dbReference type="NCBI Taxonomy" id="559131"/>
    <lineage>
        <taxon>Eukaryota</taxon>
        <taxon>Metazoa</taxon>
        <taxon>Ecdysozoa</taxon>
        <taxon>Arthropoda</taxon>
        <taxon>Hexapoda</taxon>
        <taxon>Insecta</taxon>
        <taxon>Pterygota</taxon>
        <taxon>Neoptera</taxon>
        <taxon>Endopterygota</taxon>
        <taxon>Coleoptera</taxon>
        <taxon>Polyphaga</taxon>
        <taxon>Cucujiformia</taxon>
        <taxon>Coccinelloidea</taxon>
        <taxon>Coccinellidae</taxon>
        <taxon>Scymninae</taxon>
        <taxon>Scymnini</taxon>
        <taxon>Cryptolaemus</taxon>
    </lineage>
</organism>
<sequence>MLVNKATVNQNLDVGSERTEKYLAVLATVRDVNAAMMGRIEDISSLEEAVDLVYAKAMTVCDMAGVDMEITASQKIRGEKPPWKTRLQGKVVSKMKKVGVLHN</sequence>
<dbReference type="AlphaFoldDB" id="A0ABD2P5W9"/>
<name>A0ABD2P5W9_9CUCU</name>
<gene>
    <name evidence="1" type="ORF">HHI36_000838</name>
</gene>